<dbReference type="OrthoDB" id="10625599at2759"/>
<evidence type="ECO:0000313" key="3">
    <source>
        <dbReference type="Proteomes" id="UP000325081"/>
    </source>
</evidence>
<evidence type="ECO:0000256" key="1">
    <source>
        <dbReference type="SAM" id="Phobius"/>
    </source>
</evidence>
<feature type="transmembrane region" description="Helical" evidence="1">
    <location>
        <begin position="30"/>
        <end position="47"/>
    </location>
</feature>
<proteinExistence type="predicted"/>
<comment type="caution">
    <text evidence="2">The sequence shown here is derived from an EMBL/GenBank/DDBJ whole genome shotgun (WGS) entry which is preliminary data.</text>
</comment>
<gene>
    <name evidence="2" type="ORF">STAS_08925</name>
</gene>
<name>A0A5A7PJ87_STRAF</name>
<keyword evidence="1" id="KW-0812">Transmembrane</keyword>
<keyword evidence="1" id="KW-0472">Membrane</keyword>
<reference evidence="3" key="1">
    <citation type="journal article" date="2019" name="Curr. Biol.">
        <title>Genome Sequence of Striga asiatica Provides Insight into the Evolution of Plant Parasitism.</title>
        <authorList>
            <person name="Yoshida S."/>
            <person name="Kim S."/>
            <person name="Wafula E.K."/>
            <person name="Tanskanen J."/>
            <person name="Kim Y.M."/>
            <person name="Honaas L."/>
            <person name="Yang Z."/>
            <person name="Spallek T."/>
            <person name="Conn C.E."/>
            <person name="Ichihashi Y."/>
            <person name="Cheong K."/>
            <person name="Cui S."/>
            <person name="Der J.P."/>
            <person name="Gundlach H."/>
            <person name="Jiao Y."/>
            <person name="Hori C."/>
            <person name="Ishida J.K."/>
            <person name="Kasahara H."/>
            <person name="Kiba T."/>
            <person name="Kim M.S."/>
            <person name="Koo N."/>
            <person name="Laohavisit A."/>
            <person name="Lee Y.H."/>
            <person name="Lumba S."/>
            <person name="McCourt P."/>
            <person name="Mortimer J.C."/>
            <person name="Mutuku J.M."/>
            <person name="Nomura T."/>
            <person name="Sasaki-Sekimoto Y."/>
            <person name="Seto Y."/>
            <person name="Wang Y."/>
            <person name="Wakatake T."/>
            <person name="Sakakibara H."/>
            <person name="Demura T."/>
            <person name="Yamaguchi S."/>
            <person name="Yoneyama K."/>
            <person name="Manabe R.I."/>
            <person name="Nelson D.C."/>
            <person name="Schulman A.H."/>
            <person name="Timko M.P."/>
            <person name="dePamphilis C.W."/>
            <person name="Choi D."/>
            <person name="Shirasu K."/>
        </authorList>
    </citation>
    <scope>NUCLEOTIDE SEQUENCE [LARGE SCALE GENOMIC DNA]</scope>
    <source>
        <strain evidence="3">cv. UVA1</strain>
    </source>
</reference>
<keyword evidence="3" id="KW-1185">Reference proteome</keyword>
<sequence>MTSSGVTVLRYSRWQRWLASLVTKPMNSETHSWIVSLASSAILAWSGRTRRMIRITFAIGMYWSGSRLKDCWGLAANLVVAAAAVVVAAAAAFAWITHISYDIYHKCWN</sequence>
<dbReference type="EMBL" id="BKCP01004639">
    <property type="protein sequence ID" value="GER32830.1"/>
    <property type="molecule type" value="Genomic_DNA"/>
</dbReference>
<organism evidence="2 3">
    <name type="scientific">Striga asiatica</name>
    <name type="common">Asiatic witchweed</name>
    <name type="synonym">Buchnera asiatica</name>
    <dbReference type="NCBI Taxonomy" id="4170"/>
    <lineage>
        <taxon>Eukaryota</taxon>
        <taxon>Viridiplantae</taxon>
        <taxon>Streptophyta</taxon>
        <taxon>Embryophyta</taxon>
        <taxon>Tracheophyta</taxon>
        <taxon>Spermatophyta</taxon>
        <taxon>Magnoliopsida</taxon>
        <taxon>eudicotyledons</taxon>
        <taxon>Gunneridae</taxon>
        <taxon>Pentapetalae</taxon>
        <taxon>asterids</taxon>
        <taxon>lamiids</taxon>
        <taxon>Lamiales</taxon>
        <taxon>Orobanchaceae</taxon>
        <taxon>Buchnereae</taxon>
        <taxon>Striga</taxon>
    </lineage>
</organism>
<dbReference type="AlphaFoldDB" id="A0A5A7PJ87"/>
<protein>
    <submittedName>
        <fullName evidence="2">Histone-like transcription factor NFY protein</fullName>
    </submittedName>
</protein>
<keyword evidence="1" id="KW-1133">Transmembrane helix</keyword>
<accession>A0A5A7PJ87</accession>
<dbReference type="Proteomes" id="UP000325081">
    <property type="component" value="Unassembled WGS sequence"/>
</dbReference>
<feature type="transmembrane region" description="Helical" evidence="1">
    <location>
        <begin position="71"/>
        <end position="96"/>
    </location>
</feature>
<evidence type="ECO:0000313" key="2">
    <source>
        <dbReference type="EMBL" id="GER32830.1"/>
    </source>
</evidence>